<accession>A0A0J6IKZ1</accession>
<name>A0A0J6IKZ1_COCPO</name>
<dbReference type="EMBL" id="DS268114">
    <property type="protein sequence ID" value="KMM72612.1"/>
    <property type="molecule type" value="Genomic_DNA"/>
</dbReference>
<dbReference type="AlphaFoldDB" id="A0A0J6IKZ1"/>
<evidence type="ECO:0000256" key="1">
    <source>
        <dbReference type="SAM" id="MobiDB-lite"/>
    </source>
</evidence>
<reference evidence="2 3" key="1">
    <citation type="submission" date="2007-06" db="EMBL/GenBank/DDBJ databases">
        <title>The Genome Sequence of Coccidioides posadasii RMSCC_3488.</title>
        <authorList>
            <consortium name="Coccidioides Genome Resources Consortium"/>
            <consortium name="The Broad Institute Genome Sequencing Platform"/>
            <person name="Henn M.R."/>
            <person name="Sykes S."/>
            <person name="Young S."/>
            <person name="Jaffe D."/>
            <person name="Berlin A."/>
            <person name="Alvarez P."/>
            <person name="Butler J."/>
            <person name="Gnerre S."/>
            <person name="Grabherr M."/>
            <person name="Mauceli E."/>
            <person name="Brockman W."/>
            <person name="Kodira C."/>
            <person name="Alvarado L."/>
            <person name="Zeng Q."/>
            <person name="Crawford M."/>
            <person name="Antoine C."/>
            <person name="Devon K."/>
            <person name="Galgiani J."/>
            <person name="Orsborn K."/>
            <person name="Lewis M.L."/>
            <person name="Nusbaum C."/>
            <person name="Galagan J."/>
            <person name="Birren B."/>
        </authorList>
    </citation>
    <scope>NUCLEOTIDE SEQUENCE [LARGE SCALE GENOMIC DNA]</scope>
    <source>
        <strain evidence="2 3">RMSCC 3488</strain>
    </source>
</reference>
<reference evidence="3" key="3">
    <citation type="journal article" date="2010" name="Genome Res.">
        <title>Population genomic sequencing of Coccidioides fungi reveals recent hybridization and transposon control.</title>
        <authorList>
            <person name="Neafsey D.E."/>
            <person name="Barker B.M."/>
            <person name="Sharpton T.J."/>
            <person name="Stajich J.E."/>
            <person name="Park D.J."/>
            <person name="Whiston E."/>
            <person name="Hung C.-Y."/>
            <person name="McMahan C."/>
            <person name="White J."/>
            <person name="Sykes S."/>
            <person name="Heiman D."/>
            <person name="Young S."/>
            <person name="Zeng Q."/>
            <person name="Abouelleil A."/>
            <person name="Aftuck L."/>
            <person name="Bessette D."/>
            <person name="Brown A."/>
            <person name="FitzGerald M."/>
            <person name="Lui A."/>
            <person name="Macdonald J.P."/>
            <person name="Priest M."/>
            <person name="Orbach M.J."/>
            <person name="Galgiani J.N."/>
            <person name="Kirkland T.N."/>
            <person name="Cole G.T."/>
            <person name="Birren B.W."/>
            <person name="Henn M.R."/>
            <person name="Taylor J.W."/>
            <person name="Rounsley S.D."/>
        </authorList>
    </citation>
    <scope>NUCLEOTIDE SEQUENCE [LARGE SCALE GENOMIC DNA]</scope>
    <source>
        <strain evidence="3">RMSCC 3488</strain>
    </source>
</reference>
<feature type="compositionally biased region" description="Low complexity" evidence="1">
    <location>
        <begin position="23"/>
        <end position="34"/>
    </location>
</feature>
<protein>
    <submittedName>
        <fullName evidence="2">Uncharacterized protein</fullName>
    </submittedName>
</protein>
<dbReference type="Proteomes" id="UP000054567">
    <property type="component" value="Unassembled WGS sequence"/>
</dbReference>
<evidence type="ECO:0000313" key="2">
    <source>
        <dbReference type="EMBL" id="KMM72612.1"/>
    </source>
</evidence>
<organism evidence="2 3">
    <name type="scientific">Coccidioides posadasii RMSCC 3488</name>
    <dbReference type="NCBI Taxonomy" id="454284"/>
    <lineage>
        <taxon>Eukaryota</taxon>
        <taxon>Fungi</taxon>
        <taxon>Dikarya</taxon>
        <taxon>Ascomycota</taxon>
        <taxon>Pezizomycotina</taxon>
        <taxon>Eurotiomycetes</taxon>
        <taxon>Eurotiomycetidae</taxon>
        <taxon>Onygenales</taxon>
        <taxon>Onygenaceae</taxon>
        <taxon>Coccidioides</taxon>
    </lineage>
</organism>
<feature type="region of interest" description="Disordered" evidence="1">
    <location>
        <begin position="23"/>
        <end position="70"/>
    </location>
</feature>
<proteinExistence type="predicted"/>
<evidence type="ECO:0000313" key="3">
    <source>
        <dbReference type="Proteomes" id="UP000054567"/>
    </source>
</evidence>
<reference evidence="3" key="2">
    <citation type="journal article" date="2009" name="Genome Res.">
        <title>Comparative genomic analyses of the human fungal pathogens Coccidioides and their relatives.</title>
        <authorList>
            <person name="Sharpton T.J."/>
            <person name="Stajich J.E."/>
            <person name="Rounsley S.D."/>
            <person name="Gardner M.J."/>
            <person name="Wortman J.R."/>
            <person name="Jordar V.S."/>
            <person name="Maiti R."/>
            <person name="Kodira C.D."/>
            <person name="Neafsey D.E."/>
            <person name="Zeng Q."/>
            <person name="Hung C.-Y."/>
            <person name="McMahan C."/>
            <person name="Muszewska A."/>
            <person name="Grynberg M."/>
            <person name="Mandel M.A."/>
            <person name="Kellner E.M."/>
            <person name="Barker B.M."/>
            <person name="Galgiani J.N."/>
            <person name="Orbach M.J."/>
            <person name="Kirkland T.N."/>
            <person name="Cole G.T."/>
            <person name="Henn M.R."/>
            <person name="Birren B.W."/>
            <person name="Taylor J.W."/>
        </authorList>
    </citation>
    <scope>NUCLEOTIDE SEQUENCE [LARGE SCALE GENOMIC DNA]</scope>
    <source>
        <strain evidence="3">RMSCC 3488</strain>
    </source>
</reference>
<dbReference type="VEuPathDB" id="FungiDB:CPAG_08906"/>
<gene>
    <name evidence="2" type="ORF">CPAG_08906</name>
</gene>
<sequence length="211" mass="23417">MLGTCVRKSLWAFVDNTPISLQSEAQDNSASSSEEASDPRSPTFRQMEVNPPCSGIPRPNRSSNHDGSQVERHGWGMFASAYPLTVRGGPMGSANRMRQGKASQPSIPSRVENLAACILYFRTDPADRYALYQPTASCLPSPAKPELLQYEAGRLDMTLLPLGRVLFAQLVEEFQIAAVVNLAQNIRWPLTNGKRSIIWRKPPATEDLRRF</sequence>